<evidence type="ECO:0000313" key="1">
    <source>
        <dbReference type="EMBL" id="NFA60192.1"/>
    </source>
</evidence>
<organism evidence="1 2">
    <name type="scientific">Clostridium botulinum</name>
    <dbReference type="NCBI Taxonomy" id="1491"/>
    <lineage>
        <taxon>Bacteria</taxon>
        <taxon>Bacillati</taxon>
        <taxon>Bacillota</taxon>
        <taxon>Clostridia</taxon>
        <taxon>Eubacteriales</taxon>
        <taxon>Clostridiaceae</taxon>
        <taxon>Clostridium</taxon>
    </lineage>
</organism>
<evidence type="ECO:0000313" key="2">
    <source>
        <dbReference type="Proteomes" id="UP000473089"/>
    </source>
</evidence>
<proteinExistence type="predicted"/>
<gene>
    <name evidence="1" type="ORF">EXM42_07250</name>
</gene>
<dbReference type="AlphaFoldDB" id="A0A6M0T081"/>
<dbReference type="EMBL" id="SGJP01000012">
    <property type="protein sequence ID" value="NFA60192.1"/>
    <property type="molecule type" value="Genomic_DNA"/>
</dbReference>
<name>A0A6M0T081_CLOBO</name>
<dbReference type="Proteomes" id="UP000473089">
    <property type="component" value="Unassembled WGS sequence"/>
</dbReference>
<accession>A0A6M0T081</accession>
<reference evidence="1 2" key="1">
    <citation type="submission" date="2019-02" db="EMBL/GenBank/DDBJ databases">
        <title>Genome sequencing of Clostridium botulinum clinical isolates.</title>
        <authorList>
            <person name="Brunt J."/>
            <person name="Van Vliet A.H.M."/>
            <person name="Stringer S.C."/>
            <person name="Grant K.A."/>
            <person name="Carter A.C."/>
            <person name="Peck M.W."/>
        </authorList>
    </citation>
    <scope>NUCLEOTIDE SEQUENCE [LARGE SCALE GENOMIC DNA]</scope>
    <source>
        <strain evidence="1 2">R1125/03</strain>
    </source>
</reference>
<protein>
    <submittedName>
        <fullName evidence="1">Uncharacterized protein</fullName>
    </submittedName>
</protein>
<comment type="caution">
    <text evidence="1">The sequence shown here is derived from an EMBL/GenBank/DDBJ whole genome shotgun (WGS) entry which is preliminary data.</text>
</comment>
<sequence length="79" mass="9307">MDILYKLKKLLNKAGKIIIADVEFKKEVDLLKCRNININIWHNDETYMVAEKIEPLLYNKDINFKYTQIFSCAGVLEID</sequence>